<keyword evidence="1" id="KW-0472">Membrane</keyword>
<proteinExistence type="predicted"/>
<keyword evidence="1" id="KW-1133">Transmembrane helix</keyword>
<dbReference type="Pfam" id="PF20398">
    <property type="entry name" value="DUF6691"/>
    <property type="match status" value="1"/>
</dbReference>
<comment type="caution">
    <text evidence="2">The sequence shown here is derived from an EMBL/GenBank/DDBJ whole genome shotgun (WGS) entry which is preliminary data.</text>
</comment>
<evidence type="ECO:0000313" key="2">
    <source>
        <dbReference type="EMBL" id="OUR95632.1"/>
    </source>
</evidence>
<gene>
    <name evidence="2" type="ORF">A9Q84_14100</name>
</gene>
<keyword evidence="1" id="KW-0812">Transmembrane</keyword>
<feature type="transmembrane region" description="Helical" evidence="1">
    <location>
        <begin position="41"/>
        <end position="61"/>
    </location>
</feature>
<reference evidence="3" key="1">
    <citation type="journal article" date="2017" name="Proc. Natl. Acad. Sci. U.S.A.">
        <title>Simulation of Deepwater Horizon oil plume reveals substrate specialization within a complex community of hydrocarbon-degraders.</title>
        <authorList>
            <person name="Hu P."/>
            <person name="Dubinsky E.A."/>
            <person name="Probst A.J."/>
            <person name="Wang J."/>
            <person name="Sieber C.M.K."/>
            <person name="Tom L.M."/>
            <person name="Gardinali P."/>
            <person name="Banfield J.F."/>
            <person name="Atlas R.M."/>
            <person name="Andersen G.L."/>
        </authorList>
    </citation>
    <scope>NUCLEOTIDE SEQUENCE [LARGE SCALE GENOMIC DNA]</scope>
</reference>
<feature type="transmembrane region" description="Helical" evidence="1">
    <location>
        <begin position="106"/>
        <end position="129"/>
    </location>
</feature>
<dbReference type="Proteomes" id="UP000196531">
    <property type="component" value="Unassembled WGS sequence"/>
</dbReference>
<dbReference type="AlphaFoldDB" id="A0A1Y5F4N4"/>
<protein>
    <submittedName>
        <fullName evidence="2">YeeE/YedE family protein</fullName>
    </submittedName>
</protein>
<sequence>MSNIISLLSGIIFAIGLGISGMVNPQKVIGFLDLFGNWDYALAFVMGGAVVFNLITFKFIIKKNKPVFASELKLPTSNLIDKKLILGSIMFGAGWGIIGMCPGPAIVNLVLLDSVVITFVLSMTGGMLVHKLISK</sequence>
<evidence type="ECO:0000313" key="3">
    <source>
        <dbReference type="Proteomes" id="UP000196531"/>
    </source>
</evidence>
<evidence type="ECO:0000256" key="1">
    <source>
        <dbReference type="SAM" id="Phobius"/>
    </source>
</evidence>
<accession>A0A1Y5F4N4</accession>
<name>A0A1Y5F4N4_9BACT</name>
<dbReference type="InterPro" id="IPR046513">
    <property type="entry name" value="DUF6691"/>
</dbReference>
<organism evidence="2 3">
    <name type="scientific">Halobacteriovorax marinus</name>
    <dbReference type="NCBI Taxonomy" id="97084"/>
    <lineage>
        <taxon>Bacteria</taxon>
        <taxon>Pseudomonadati</taxon>
        <taxon>Bdellovibrionota</taxon>
        <taxon>Bacteriovoracia</taxon>
        <taxon>Bacteriovoracales</taxon>
        <taxon>Halobacteriovoraceae</taxon>
        <taxon>Halobacteriovorax</taxon>
    </lineage>
</organism>
<feature type="transmembrane region" description="Helical" evidence="1">
    <location>
        <begin position="82"/>
        <end position="100"/>
    </location>
</feature>
<dbReference type="EMBL" id="MAAO01000007">
    <property type="protein sequence ID" value="OUR95632.1"/>
    <property type="molecule type" value="Genomic_DNA"/>
</dbReference>